<dbReference type="GO" id="GO:0008831">
    <property type="term" value="F:dTDP-4-dehydrorhamnose reductase activity"/>
    <property type="evidence" value="ECO:0007669"/>
    <property type="project" value="UniProtKB-EC"/>
</dbReference>
<evidence type="ECO:0000256" key="5">
    <source>
        <dbReference type="ARBA" id="ARBA00048200"/>
    </source>
</evidence>
<comment type="catalytic activity">
    <reaction evidence="5">
        <text>dTDP-beta-L-rhamnose + NADP(+) = dTDP-4-dehydro-beta-L-rhamnose + NADPH + H(+)</text>
        <dbReference type="Rhea" id="RHEA:21796"/>
        <dbReference type="ChEBI" id="CHEBI:15378"/>
        <dbReference type="ChEBI" id="CHEBI:57510"/>
        <dbReference type="ChEBI" id="CHEBI:57783"/>
        <dbReference type="ChEBI" id="CHEBI:58349"/>
        <dbReference type="ChEBI" id="CHEBI:62830"/>
        <dbReference type="EC" id="1.1.1.133"/>
    </reaction>
</comment>
<dbReference type="Pfam" id="PF04321">
    <property type="entry name" value="RmlD_sub_bind"/>
    <property type="match status" value="1"/>
</dbReference>
<dbReference type="GO" id="GO:0019305">
    <property type="term" value="P:dTDP-rhamnose biosynthetic process"/>
    <property type="evidence" value="ECO:0007669"/>
    <property type="project" value="UniProtKB-UniPathway"/>
</dbReference>
<dbReference type="NCBIfam" id="TIGR01214">
    <property type="entry name" value="rmlD"/>
    <property type="match status" value="1"/>
</dbReference>
<evidence type="ECO:0000313" key="9">
    <source>
        <dbReference type="Proteomes" id="UP000237819"/>
    </source>
</evidence>
<keyword evidence="6" id="KW-0521">NADP</keyword>
<dbReference type="Gene3D" id="3.40.50.720">
    <property type="entry name" value="NAD(P)-binding Rossmann-like Domain"/>
    <property type="match status" value="1"/>
</dbReference>
<evidence type="ECO:0000256" key="6">
    <source>
        <dbReference type="RuleBase" id="RU364082"/>
    </source>
</evidence>
<dbReference type="Proteomes" id="UP000237819">
    <property type="component" value="Unassembled WGS sequence"/>
</dbReference>
<comment type="pathway">
    <text evidence="1 6">Carbohydrate biosynthesis; dTDP-L-rhamnose biosynthesis.</text>
</comment>
<sequence>MIKSDAPILVTGAAGQLGKTFVRMLGDQAIGCDRAEFDLSSPDSILAAVRRYRPQIVINCGAYTAVDKAETEPELCETINAAAVAAFAQACEEQDAVLVQISTDYVFGAQPEVPTPWQESDATAPQGQYAKSKLHGEQAAAAAPKHLIVRTCGLYGGGPNHVSFVEKMLQLGEQRTHLRVVDDQRCTPSLVDDVAAAVLQLLESDSRGLFHVVNDGETTWNEFAQEIFRIVGYEVQVDPISTAEFNAPAPRPSYSVLDTAKFQTLGKGPLPHWKDALSRYLTTLRPILAEGLQTS</sequence>
<dbReference type="InterPro" id="IPR029903">
    <property type="entry name" value="RmlD-like-bd"/>
</dbReference>
<comment type="caution">
    <text evidence="8">The sequence shown here is derived from an EMBL/GenBank/DDBJ whole genome shotgun (WGS) entry which is preliminary data.</text>
</comment>
<accession>A0A2S8GHK8</accession>
<evidence type="ECO:0000256" key="3">
    <source>
        <dbReference type="ARBA" id="ARBA00012929"/>
    </source>
</evidence>
<dbReference type="AlphaFoldDB" id="A0A2S8GHK8"/>
<dbReference type="RefSeq" id="WP_105337663.1">
    <property type="nucleotide sequence ID" value="NZ_PUHZ01000022.1"/>
</dbReference>
<dbReference type="PANTHER" id="PTHR10491:SF4">
    <property type="entry name" value="METHIONINE ADENOSYLTRANSFERASE 2 SUBUNIT BETA"/>
    <property type="match status" value="1"/>
</dbReference>
<evidence type="ECO:0000256" key="1">
    <source>
        <dbReference type="ARBA" id="ARBA00004781"/>
    </source>
</evidence>
<evidence type="ECO:0000259" key="7">
    <source>
        <dbReference type="Pfam" id="PF04321"/>
    </source>
</evidence>
<feature type="domain" description="RmlD-like substrate binding" evidence="7">
    <location>
        <begin position="8"/>
        <end position="284"/>
    </location>
</feature>
<evidence type="ECO:0000256" key="2">
    <source>
        <dbReference type="ARBA" id="ARBA00010944"/>
    </source>
</evidence>
<dbReference type="InterPro" id="IPR005913">
    <property type="entry name" value="dTDP_dehydrorham_reduct"/>
</dbReference>
<evidence type="ECO:0000256" key="4">
    <source>
        <dbReference type="ARBA" id="ARBA00017099"/>
    </source>
</evidence>
<protein>
    <recommendedName>
        <fullName evidence="4 6">dTDP-4-dehydrorhamnose reductase</fullName>
        <ecNumber evidence="3 6">1.1.1.133</ecNumber>
    </recommendedName>
</protein>
<proteinExistence type="inferred from homology"/>
<comment type="function">
    <text evidence="6">Catalyzes the reduction of dTDP-6-deoxy-L-lyxo-4-hexulose to yield dTDP-L-rhamnose.</text>
</comment>
<keyword evidence="6" id="KW-0560">Oxidoreductase</keyword>
<dbReference type="OrthoDB" id="9803892at2"/>
<name>A0A2S8GHK8_9BACT</name>
<dbReference type="SUPFAM" id="SSF51735">
    <property type="entry name" value="NAD(P)-binding Rossmann-fold domains"/>
    <property type="match status" value="1"/>
</dbReference>
<gene>
    <name evidence="8" type="primary">rfbD</name>
    <name evidence="8" type="ORF">C5Y93_22235</name>
</gene>
<dbReference type="UniPathway" id="UPA00124"/>
<dbReference type="EC" id="1.1.1.133" evidence="3 6"/>
<dbReference type="EMBL" id="PUHZ01000022">
    <property type="protein sequence ID" value="PQO43907.1"/>
    <property type="molecule type" value="Genomic_DNA"/>
</dbReference>
<evidence type="ECO:0000313" key="8">
    <source>
        <dbReference type="EMBL" id="PQO43907.1"/>
    </source>
</evidence>
<reference evidence="8 9" key="1">
    <citation type="submission" date="2018-02" db="EMBL/GenBank/DDBJ databases">
        <title>Comparative genomes isolates from brazilian mangrove.</title>
        <authorList>
            <person name="Araujo J.E."/>
            <person name="Taketani R.G."/>
            <person name="Silva M.C.P."/>
            <person name="Loureco M.V."/>
            <person name="Andreote F.D."/>
        </authorList>
    </citation>
    <scope>NUCLEOTIDE SEQUENCE [LARGE SCALE GENOMIC DNA]</scope>
    <source>
        <strain evidence="8 9">Nap-Phe MGV</strain>
    </source>
</reference>
<dbReference type="Gene3D" id="3.90.25.10">
    <property type="entry name" value="UDP-galactose 4-epimerase, domain 1"/>
    <property type="match status" value="1"/>
</dbReference>
<comment type="similarity">
    <text evidence="2 6">Belongs to the dTDP-4-dehydrorhamnose reductase family.</text>
</comment>
<dbReference type="CDD" id="cd05254">
    <property type="entry name" value="dTDP_HR_like_SDR_e"/>
    <property type="match status" value="1"/>
</dbReference>
<organism evidence="8 9">
    <name type="scientific">Blastopirellula marina</name>
    <dbReference type="NCBI Taxonomy" id="124"/>
    <lineage>
        <taxon>Bacteria</taxon>
        <taxon>Pseudomonadati</taxon>
        <taxon>Planctomycetota</taxon>
        <taxon>Planctomycetia</taxon>
        <taxon>Pirellulales</taxon>
        <taxon>Pirellulaceae</taxon>
        <taxon>Blastopirellula</taxon>
    </lineage>
</organism>
<dbReference type="PANTHER" id="PTHR10491">
    <property type="entry name" value="DTDP-4-DEHYDRORHAMNOSE REDUCTASE"/>
    <property type="match status" value="1"/>
</dbReference>
<dbReference type="InterPro" id="IPR036291">
    <property type="entry name" value="NAD(P)-bd_dom_sf"/>
</dbReference>